<dbReference type="Proteomes" id="UP000005297">
    <property type="component" value="Unassembled WGS sequence"/>
</dbReference>
<dbReference type="Pfam" id="PF21688">
    <property type="entry name" value="FAD-depend_C"/>
    <property type="match status" value="1"/>
</dbReference>
<dbReference type="EMBL" id="AATS01000002">
    <property type="protein sequence ID" value="EAU55700.1"/>
    <property type="molecule type" value="Genomic_DNA"/>
</dbReference>
<dbReference type="Gene3D" id="3.50.50.60">
    <property type="entry name" value="FAD/NAD(P)-binding domain"/>
    <property type="match status" value="2"/>
</dbReference>
<dbReference type="HOGENOM" id="CLU_028644_3_0_0"/>
<name>Q0F250_9PROT</name>
<reference evidence="4 5" key="1">
    <citation type="submission" date="2006-09" db="EMBL/GenBank/DDBJ databases">
        <authorList>
            <person name="Emerson D."/>
            <person name="Ferriera S."/>
            <person name="Johnson J."/>
            <person name="Kravitz S."/>
            <person name="Halpern A."/>
            <person name="Remington K."/>
            <person name="Beeson K."/>
            <person name="Tran B."/>
            <person name="Rogers Y.-H."/>
            <person name="Friedman R."/>
            <person name="Venter J.C."/>
        </authorList>
    </citation>
    <scope>NUCLEOTIDE SEQUENCE [LARGE SCALE GENOMIC DNA]</scope>
    <source>
        <strain evidence="4 5">PV-1</strain>
    </source>
</reference>
<dbReference type="InParanoid" id="Q0F250"/>
<organism evidence="4 5">
    <name type="scientific">Mariprofundus ferrooxydans PV-1</name>
    <dbReference type="NCBI Taxonomy" id="314345"/>
    <lineage>
        <taxon>Bacteria</taxon>
        <taxon>Pseudomonadati</taxon>
        <taxon>Pseudomonadota</taxon>
        <taxon>Candidatius Mariprofundia</taxon>
        <taxon>Mariprofundales</taxon>
        <taxon>Mariprofundaceae</taxon>
        <taxon>Mariprofundus</taxon>
    </lineage>
</organism>
<dbReference type="PIRSF" id="PIRSF038984">
    <property type="entry name" value="FAD_binding_protein"/>
    <property type="match status" value="1"/>
</dbReference>
<dbReference type="InterPro" id="IPR049516">
    <property type="entry name" value="FAD-depend_C"/>
</dbReference>
<feature type="domain" description="FAD-dependent protein C-terminal" evidence="3">
    <location>
        <begin position="284"/>
        <end position="486"/>
    </location>
</feature>
<keyword evidence="1" id="KW-0560">Oxidoreductase</keyword>
<dbReference type="InterPro" id="IPR006076">
    <property type="entry name" value="FAD-dep_OxRdtase"/>
</dbReference>
<proteinExistence type="predicted"/>
<dbReference type="Pfam" id="PF01266">
    <property type="entry name" value="DAO"/>
    <property type="match status" value="1"/>
</dbReference>
<dbReference type="GO" id="GO:0016491">
    <property type="term" value="F:oxidoreductase activity"/>
    <property type="evidence" value="ECO:0007669"/>
    <property type="project" value="UniProtKB-KW"/>
</dbReference>
<accession>Q0F250</accession>
<dbReference type="PANTHER" id="PTHR42842:SF3">
    <property type="entry name" value="FAD_NAD(P)-BINDING OXIDOREDUCTASE FAMILY PROTEIN"/>
    <property type="match status" value="1"/>
</dbReference>
<dbReference type="InterPro" id="IPR036188">
    <property type="entry name" value="FAD/NAD-bd_sf"/>
</dbReference>
<feature type="domain" description="FAD dependent oxidoreductase" evidence="2">
    <location>
        <begin position="101"/>
        <end position="136"/>
    </location>
</feature>
<evidence type="ECO:0000256" key="1">
    <source>
        <dbReference type="ARBA" id="ARBA00023002"/>
    </source>
</evidence>
<evidence type="ECO:0000259" key="3">
    <source>
        <dbReference type="Pfam" id="PF21688"/>
    </source>
</evidence>
<keyword evidence="5" id="KW-1185">Reference proteome</keyword>
<sequence length="539" mass="58327">MSVRYAIANVPVKLNETDESVIRYLAAHLKLDAAAIITAVCVRRALDARRKNEIHFVCTYEVELNQPLDPLPGNCRLIEHSALTPTTPEIFTRRHDGKQHAIVIGAGPAGLFAALSLAEAGIRVTLLERGKPVETRMRDIGRLRSRGELNSESNICFGEGGAGTYTDGKLYTRIKHPYLRWVLHTFVRFGARADILVDAHPHLGTDKLVRIVRNMREHLSGLGVDYRFESRVDDLLISAGAVTGVRITNGEEIDADHVVLATGHSARDTFERLQQLGIRMEAKAFAVGLRAEHPQSLINSIQFGAHAAEPALGAAEYSLTHQAADPHLGHRGIYSFCMCPGGLIVPSPTEAGGMAVNGMSNAKRGGQWANSGIVVQVTPDDISRHGIPDDPLMGIAFQRQLEQVTFQAAGGQYAAPAMRLTDFVNRQATGRLAPTRFKPQAIASDLHALLPVWVATPLAEGLRGFDRKMRGFITDEANLLASETRTSSPIRIERGDDMQSVSISGLYPVGEGAGYAGGIVSAAVDGLKAAAAIIEQHHR</sequence>
<dbReference type="RefSeq" id="WP_009850719.1">
    <property type="nucleotide sequence ID" value="NZ_DS022295.1"/>
</dbReference>
<evidence type="ECO:0000313" key="5">
    <source>
        <dbReference type="Proteomes" id="UP000005297"/>
    </source>
</evidence>
<dbReference type="PANTHER" id="PTHR42842">
    <property type="entry name" value="FAD/NAD(P)-BINDING OXIDOREDUCTASE"/>
    <property type="match status" value="1"/>
</dbReference>
<gene>
    <name evidence="4" type="ORF">SPV1_02092</name>
</gene>
<comment type="caution">
    <text evidence="4">The sequence shown here is derived from an EMBL/GenBank/DDBJ whole genome shotgun (WGS) entry which is preliminary data.</text>
</comment>
<dbReference type="InterPro" id="IPR028348">
    <property type="entry name" value="FAD-binding_protein"/>
</dbReference>
<evidence type="ECO:0000313" key="4">
    <source>
        <dbReference type="EMBL" id="EAU55700.1"/>
    </source>
</evidence>
<dbReference type="PRINTS" id="PR00411">
    <property type="entry name" value="PNDRDTASEI"/>
</dbReference>
<protein>
    <recommendedName>
        <fullName evidence="6">FAD dependent oxidoreductase</fullName>
    </recommendedName>
</protein>
<dbReference type="STRING" id="314344.AL013_05115"/>
<dbReference type="Gene3D" id="3.30.70.2700">
    <property type="match status" value="1"/>
</dbReference>
<dbReference type="PRINTS" id="PR00368">
    <property type="entry name" value="FADPNR"/>
</dbReference>
<dbReference type="SUPFAM" id="SSF51905">
    <property type="entry name" value="FAD/NAD(P)-binding domain"/>
    <property type="match status" value="1"/>
</dbReference>
<evidence type="ECO:0008006" key="6">
    <source>
        <dbReference type="Google" id="ProtNLM"/>
    </source>
</evidence>
<evidence type="ECO:0000259" key="2">
    <source>
        <dbReference type="Pfam" id="PF01266"/>
    </source>
</evidence>
<dbReference type="eggNOG" id="COG2509">
    <property type="taxonomic scope" value="Bacteria"/>
</dbReference>
<dbReference type="AlphaFoldDB" id="Q0F250"/>